<dbReference type="OrthoDB" id="6582325at2759"/>
<dbReference type="GO" id="GO:0098552">
    <property type="term" value="C:side of membrane"/>
    <property type="evidence" value="ECO:0007669"/>
    <property type="project" value="UniProtKB-KW"/>
</dbReference>
<organism evidence="10 11">
    <name type="scientific">Aphis craccivora</name>
    <name type="common">Cowpea aphid</name>
    <dbReference type="NCBI Taxonomy" id="307492"/>
    <lineage>
        <taxon>Eukaryota</taxon>
        <taxon>Metazoa</taxon>
        <taxon>Ecdysozoa</taxon>
        <taxon>Arthropoda</taxon>
        <taxon>Hexapoda</taxon>
        <taxon>Insecta</taxon>
        <taxon>Pterygota</taxon>
        <taxon>Neoptera</taxon>
        <taxon>Paraneoptera</taxon>
        <taxon>Hemiptera</taxon>
        <taxon>Sternorrhyncha</taxon>
        <taxon>Aphidomorpha</taxon>
        <taxon>Aphidoidea</taxon>
        <taxon>Aphididae</taxon>
        <taxon>Aphidini</taxon>
        <taxon>Aphis</taxon>
        <taxon>Aphis</taxon>
    </lineage>
</organism>
<dbReference type="GO" id="GO:0030431">
    <property type="term" value="P:sleep"/>
    <property type="evidence" value="ECO:0007669"/>
    <property type="project" value="InterPro"/>
</dbReference>
<dbReference type="Proteomes" id="UP000478052">
    <property type="component" value="Unassembled WGS sequence"/>
</dbReference>
<dbReference type="PANTHER" id="PTHR33562">
    <property type="entry name" value="ATILLA, ISOFORM B-RELATED-RELATED"/>
    <property type="match status" value="1"/>
</dbReference>
<gene>
    <name evidence="10" type="ORF">FWK35_00011019</name>
</gene>
<accession>A0A6G0Z012</accession>
<dbReference type="Pfam" id="PF17064">
    <property type="entry name" value="QVR"/>
    <property type="match status" value="1"/>
</dbReference>
<dbReference type="InterPro" id="IPR050975">
    <property type="entry name" value="Sleep_regulator"/>
</dbReference>
<evidence type="ECO:0000256" key="2">
    <source>
        <dbReference type="ARBA" id="ARBA00022622"/>
    </source>
</evidence>
<evidence type="ECO:0000313" key="10">
    <source>
        <dbReference type="EMBL" id="KAF0763608.1"/>
    </source>
</evidence>
<dbReference type="GO" id="GO:0032222">
    <property type="term" value="P:regulation of synaptic transmission, cholinergic"/>
    <property type="evidence" value="ECO:0007669"/>
    <property type="project" value="InterPro"/>
</dbReference>
<reference evidence="10 11" key="1">
    <citation type="submission" date="2019-08" db="EMBL/GenBank/DDBJ databases">
        <title>Whole genome of Aphis craccivora.</title>
        <authorList>
            <person name="Voronova N.V."/>
            <person name="Shulinski R.S."/>
            <person name="Bandarenka Y.V."/>
            <person name="Zhorov D.G."/>
            <person name="Warner D."/>
        </authorList>
    </citation>
    <scope>NUCLEOTIDE SEQUENCE [LARGE SCALE GENOMIC DNA]</scope>
    <source>
        <strain evidence="10">180601</strain>
        <tissue evidence="10">Whole Body</tissue>
    </source>
</reference>
<dbReference type="AlphaFoldDB" id="A0A6G0Z012"/>
<evidence type="ECO:0000256" key="3">
    <source>
        <dbReference type="ARBA" id="ARBA00022692"/>
    </source>
</evidence>
<keyword evidence="3 9" id="KW-0812">Transmembrane</keyword>
<keyword evidence="8" id="KW-0449">Lipoprotein</keyword>
<keyword evidence="7" id="KW-0325">Glycoprotein</keyword>
<keyword evidence="11" id="KW-1185">Reference proteome</keyword>
<feature type="transmembrane region" description="Helical" evidence="9">
    <location>
        <begin position="173"/>
        <end position="190"/>
    </location>
</feature>
<evidence type="ECO:0000256" key="5">
    <source>
        <dbReference type="ARBA" id="ARBA00022989"/>
    </source>
</evidence>
<keyword evidence="6 9" id="KW-0472">Membrane</keyword>
<proteinExistence type="predicted"/>
<evidence type="ECO:0000256" key="9">
    <source>
        <dbReference type="SAM" id="Phobius"/>
    </source>
</evidence>
<comment type="caution">
    <text evidence="10">The sequence shown here is derived from an EMBL/GenBank/DDBJ whole genome shotgun (WGS) entry which is preliminary data.</text>
</comment>
<sequence length="192" mass="21264">MPKKRKLTNMNMKSTVSIFICLIALFGSSTGLKCYTCGWWSKNCGDPFLKDDYLLVECNTRAINDFNHELGNTLNTASNALQNFANQVGFNINHNNNFNLPTISEDSVGCTKVVLKRIIFNGEDIVRVARGCVYSKADLCKGMQRLDDELKTLKYCGSCDDDGCNGSRSLKSSAVAIILTTMATCIFYGLQH</sequence>
<evidence type="ECO:0000313" key="11">
    <source>
        <dbReference type="Proteomes" id="UP000478052"/>
    </source>
</evidence>
<protein>
    <submittedName>
        <fullName evidence="10">Salivary protein MYS2</fullName>
    </submittedName>
</protein>
<keyword evidence="5 9" id="KW-1133">Transmembrane helix</keyword>
<evidence type="ECO:0000256" key="8">
    <source>
        <dbReference type="ARBA" id="ARBA00023288"/>
    </source>
</evidence>
<dbReference type="EMBL" id="VUJU01001841">
    <property type="protein sequence ID" value="KAF0763608.1"/>
    <property type="molecule type" value="Genomic_DNA"/>
</dbReference>
<dbReference type="InterPro" id="IPR031424">
    <property type="entry name" value="QVR-like"/>
</dbReference>
<keyword evidence="4" id="KW-0732">Signal</keyword>
<evidence type="ECO:0000256" key="7">
    <source>
        <dbReference type="ARBA" id="ARBA00023180"/>
    </source>
</evidence>
<comment type="subcellular location">
    <subcellularLocation>
        <location evidence="1">Membrane</location>
        <topology evidence="1">Lipid-anchor</topology>
        <topology evidence="1">GPI-anchor</topology>
    </subcellularLocation>
</comment>
<evidence type="ECO:0000256" key="1">
    <source>
        <dbReference type="ARBA" id="ARBA00004589"/>
    </source>
</evidence>
<keyword evidence="2" id="KW-0336">GPI-anchor</keyword>
<evidence type="ECO:0000256" key="6">
    <source>
        <dbReference type="ARBA" id="ARBA00023136"/>
    </source>
</evidence>
<evidence type="ECO:0000256" key="4">
    <source>
        <dbReference type="ARBA" id="ARBA00022729"/>
    </source>
</evidence>
<name>A0A6G0Z012_APHCR</name>